<comment type="caution">
    <text evidence="1">The sequence shown here is derived from an EMBL/GenBank/DDBJ whole genome shotgun (WGS) entry which is preliminary data.</text>
</comment>
<dbReference type="AlphaFoldDB" id="A0A411Z5W6"/>
<keyword evidence="2" id="KW-1185">Reference proteome</keyword>
<evidence type="ECO:0000313" key="2">
    <source>
        <dbReference type="Proteomes" id="UP000284547"/>
    </source>
</evidence>
<evidence type="ECO:0000313" key="1">
    <source>
        <dbReference type="EMBL" id="RGP38465.1"/>
    </source>
</evidence>
<proteinExistence type="predicted"/>
<organism evidence="1 2">
    <name type="scientific">Pseudotabrizicola alkalilacus</name>
    <dbReference type="NCBI Taxonomy" id="2305252"/>
    <lineage>
        <taxon>Bacteria</taxon>
        <taxon>Pseudomonadati</taxon>
        <taxon>Pseudomonadota</taxon>
        <taxon>Alphaproteobacteria</taxon>
        <taxon>Rhodobacterales</taxon>
        <taxon>Paracoccaceae</taxon>
        <taxon>Pseudotabrizicola</taxon>
    </lineage>
</organism>
<dbReference type="Proteomes" id="UP000284547">
    <property type="component" value="Unassembled WGS sequence"/>
</dbReference>
<accession>A0A411Z5W6</accession>
<gene>
    <name evidence="1" type="ORF">D1012_06565</name>
</gene>
<dbReference type="EMBL" id="QWEY01000002">
    <property type="protein sequence ID" value="RGP38465.1"/>
    <property type="molecule type" value="Genomic_DNA"/>
</dbReference>
<protein>
    <submittedName>
        <fullName evidence="1">Uncharacterized protein</fullName>
    </submittedName>
</protein>
<reference evidence="1 2" key="1">
    <citation type="submission" date="2018-08" db="EMBL/GenBank/DDBJ databases">
        <title>Flavobacterium tibetense sp. nov., isolated from a wetland YonghuCo on Tibetan Plateau.</title>
        <authorList>
            <person name="Phurbu D."/>
            <person name="Lu H."/>
            <person name="Xing P."/>
        </authorList>
    </citation>
    <scope>NUCLEOTIDE SEQUENCE [LARGE SCALE GENOMIC DNA]</scope>
    <source>
        <strain evidence="1 2">DJC</strain>
    </source>
</reference>
<name>A0A411Z5W6_9RHOB</name>
<sequence length="129" mass="13878">MTVERKVTPLTKERAFATIQIVAKAALSGEQALTYSDLARRLGMSKVNGQGLSSYLNEAAAMCAEHGHPNVSVLVVSKESLDRGAPMPSEGSFADGFYASTGLTQSDIPAEQDRVRAYDWRSVKTLALD</sequence>